<organism evidence="2 3">
    <name type="scientific">Septoria linicola</name>
    <dbReference type="NCBI Taxonomy" id="215465"/>
    <lineage>
        <taxon>Eukaryota</taxon>
        <taxon>Fungi</taxon>
        <taxon>Dikarya</taxon>
        <taxon>Ascomycota</taxon>
        <taxon>Pezizomycotina</taxon>
        <taxon>Dothideomycetes</taxon>
        <taxon>Dothideomycetidae</taxon>
        <taxon>Mycosphaerellales</taxon>
        <taxon>Mycosphaerellaceae</taxon>
        <taxon>Septoria</taxon>
    </lineage>
</organism>
<dbReference type="AlphaFoldDB" id="A0A9Q9AUW7"/>
<name>A0A9Q9AUW7_9PEZI</name>
<evidence type="ECO:0000313" key="2">
    <source>
        <dbReference type="EMBL" id="USW52975.1"/>
    </source>
</evidence>
<gene>
    <name evidence="2" type="ORF">Slin15195_G062940</name>
</gene>
<protein>
    <submittedName>
        <fullName evidence="2">Uncharacterized protein</fullName>
    </submittedName>
</protein>
<reference evidence="2" key="1">
    <citation type="submission" date="2022-06" db="EMBL/GenBank/DDBJ databases">
        <title>Complete genome sequences of two strains of the flax pathogen Septoria linicola.</title>
        <authorList>
            <person name="Lapalu N."/>
            <person name="Simon A."/>
            <person name="Demenou B."/>
            <person name="Paumier D."/>
            <person name="Guillot M.-P."/>
            <person name="Gout L."/>
            <person name="Valade R."/>
        </authorList>
    </citation>
    <scope>NUCLEOTIDE SEQUENCE</scope>
    <source>
        <strain evidence="2">SE15195</strain>
    </source>
</reference>
<feature type="compositionally biased region" description="Basic residues" evidence="1">
    <location>
        <begin position="275"/>
        <end position="284"/>
    </location>
</feature>
<feature type="compositionally biased region" description="Polar residues" evidence="1">
    <location>
        <begin position="286"/>
        <end position="299"/>
    </location>
</feature>
<feature type="region of interest" description="Disordered" evidence="1">
    <location>
        <begin position="221"/>
        <end position="311"/>
    </location>
</feature>
<keyword evidence="3" id="KW-1185">Reference proteome</keyword>
<feature type="region of interest" description="Disordered" evidence="1">
    <location>
        <begin position="39"/>
        <end position="72"/>
    </location>
</feature>
<accession>A0A9Q9AUW7</accession>
<proteinExistence type="predicted"/>
<dbReference type="Proteomes" id="UP001056384">
    <property type="component" value="Chromosome 5"/>
</dbReference>
<feature type="compositionally biased region" description="Basic and acidic residues" evidence="1">
    <location>
        <begin position="41"/>
        <end position="72"/>
    </location>
</feature>
<dbReference type="EMBL" id="CP099422">
    <property type="protein sequence ID" value="USW52975.1"/>
    <property type="molecule type" value="Genomic_DNA"/>
</dbReference>
<evidence type="ECO:0000256" key="1">
    <source>
        <dbReference type="SAM" id="MobiDB-lite"/>
    </source>
</evidence>
<feature type="compositionally biased region" description="Polar residues" evidence="1">
    <location>
        <begin position="237"/>
        <end position="249"/>
    </location>
</feature>
<sequence>MTSGVGIMADSDEILVRDIRVTRNGRQYIYSMTVSPYPAIGDRETSTGRDDSERVDASPDRDETAQEPNSDVREMVRPATNRAEAAASILHGPGKALRKAYAIQEQDSEYKHLNAHEILYGLEAGKYVPSNHLYGGILLKVRLLYEPKQICPAINAKRAMEKKAMTPGVAANRHGKEVTRNNITKRLNSAVIEREKAVAKIEMRPANVSAALIQSSIENGKSQAAAEAQHGQKGRGKTSSSELPATAASNKRKRDSSEDDIDSRGSNSNEAERLYKKRKAHFHRPFQQSMAIPNTNSVSLDDEEEPEDGPATLAMLEMMKSKKLSAQQ</sequence>
<evidence type="ECO:0000313" key="3">
    <source>
        <dbReference type="Proteomes" id="UP001056384"/>
    </source>
</evidence>